<reference evidence="1 2" key="1">
    <citation type="submission" date="2014-04" db="EMBL/GenBank/DDBJ databases">
        <title>A comprehensive comparison of genomes of Erythrobacter spp. Strains.</title>
        <authorList>
            <person name="Zheng Q."/>
        </authorList>
    </citation>
    <scope>NUCLEOTIDE SEQUENCE [LARGE SCALE GENOMIC DNA]</scope>
    <source>
        <strain evidence="1 2">DSM 8509</strain>
    </source>
</reference>
<sequence length="103" mass="12063">MILIRGRPKFTEGRYFAFGHHDWKSHRMNHSSDQSVFDIGAHKNTDAPCFIRAQRQNVILDGWRKIFLKQSFASDHGVRGPISEWIDQGLFEKRHAFDPPWGK</sequence>
<dbReference type="Proteomes" id="UP000027866">
    <property type="component" value="Unassembled WGS sequence"/>
</dbReference>
<organism evidence="1 2">
    <name type="scientific">Erythrobacter litoralis</name>
    <dbReference type="NCBI Taxonomy" id="39960"/>
    <lineage>
        <taxon>Bacteria</taxon>
        <taxon>Pseudomonadati</taxon>
        <taxon>Pseudomonadota</taxon>
        <taxon>Alphaproteobacteria</taxon>
        <taxon>Sphingomonadales</taxon>
        <taxon>Erythrobacteraceae</taxon>
        <taxon>Erythrobacter/Porphyrobacter group</taxon>
        <taxon>Erythrobacter</taxon>
    </lineage>
</organism>
<proteinExistence type="predicted"/>
<name>A0A074N4G2_9SPHN</name>
<protein>
    <submittedName>
        <fullName evidence="1">Uncharacterized protein</fullName>
    </submittedName>
</protein>
<evidence type="ECO:0000313" key="1">
    <source>
        <dbReference type="EMBL" id="KEO99078.1"/>
    </source>
</evidence>
<keyword evidence="2" id="KW-1185">Reference proteome</keyword>
<dbReference type="EMBL" id="JMIX01000003">
    <property type="protein sequence ID" value="KEO99078.1"/>
    <property type="molecule type" value="Genomic_DNA"/>
</dbReference>
<comment type="caution">
    <text evidence="1">The sequence shown here is derived from an EMBL/GenBank/DDBJ whole genome shotgun (WGS) entry which is preliminary data.</text>
</comment>
<dbReference type="AlphaFoldDB" id="A0A074N4G2"/>
<accession>A0A074N4G2</accession>
<evidence type="ECO:0000313" key="2">
    <source>
        <dbReference type="Proteomes" id="UP000027866"/>
    </source>
</evidence>
<gene>
    <name evidence="1" type="ORF">EH32_08220</name>
</gene>